<dbReference type="InterPro" id="IPR056935">
    <property type="entry name" value="Rv0428c-like_C"/>
</dbReference>
<evidence type="ECO:0000313" key="2">
    <source>
        <dbReference type="EMBL" id="NJQ06284.1"/>
    </source>
</evidence>
<feature type="domain" description="N-acetyltransferase" evidence="1">
    <location>
        <begin position="204"/>
        <end position="343"/>
    </location>
</feature>
<evidence type="ECO:0000259" key="1">
    <source>
        <dbReference type="PROSITE" id="PS51186"/>
    </source>
</evidence>
<dbReference type="PROSITE" id="PS51186">
    <property type="entry name" value="GNAT"/>
    <property type="match status" value="1"/>
</dbReference>
<dbReference type="GO" id="GO:0016747">
    <property type="term" value="F:acyltransferase activity, transferring groups other than amino-acyl groups"/>
    <property type="evidence" value="ECO:0007669"/>
    <property type="project" value="InterPro"/>
</dbReference>
<dbReference type="SUPFAM" id="SSF55729">
    <property type="entry name" value="Acyl-CoA N-acyltransferases (Nat)"/>
    <property type="match status" value="1"/>
</dbReference>
<organism evidence="2 3">
    <name type="scientific">Streptomyces lonarensis</name>
    <dbReference type="NCBI Taxonomy" id="700599"/>
    <lineage>
        <taxon>Bacteria</taxon>
        <taxon>Bacillati</taxon>
        <taxon>Actinomycetota</taxon>
        <taxon>Actinomycetes</taxon>
        <taxon>Kitasatosporales</taxon>
        <taxon>Streptomycetaceae</taxon>
        <taxon>Streptomyces</taxon>
    </lineage>
</organism>
<dbReference type="PANTHER" id="PTHR43072:SF60">
    <property type="entry name" value="L-2,4-DIAMINOBUTYRIC ACID ACETYLTRANSFERASE"/>
    <property type="match status" value="1"/>
</dbReference>
<dbReference type="RefSeq" id="WP_167970218.1">
    <property type="nucleotide sequence ID" value="NZ_BHZG01000045.1"/>
</dbReference>
<dbReference type="PANTHER" id="PTHR43072">
    <property type="entry name" value="N-ACETYLTRANSFERASE"/>
    <property type="match status" value="1"/>
</dbReference>
<evidence type="ECO:0000313" key="3">
    <source>
        <dbReference type="Proteomes" id="UP000578686"/>
    </source>
</evidence>
<dbReference type="InterPro" id="IPR000182">
    <property type="entry name" value="GNAT_dom"/>
</dbReference>
<proteinExistence type="predicted"/>
<keyword evidence="3" id="KW-1185">Reference proteome</keyword>
<accession>A0A7X6HZI7</accession>
<keyword evidence="2" id="KW-0808">Transferase</keyword>
<dbReference type="InterPro" id="IPR016181">
    <property type="entry name" value="Acyl_CoA_acyltransferase"/>
</dbReference>
<dbReference type="Pfam" id="PF24553">
    <property type="entry name" value="Rv0428c_C"/>
    <property type="match status" value="1"/>
</dbReference>
<comment type="caution">
    <text evidence="2">The sequence shown here is derived from an EMBL/GenBank/DDBJ whole genome shotgun (WGS) entry which is preliminary data.</text>
</comment>
<gene>
    <name evidence="2" type="ORF">HCN56_12000</name>
</gene>
<dbReference type="EMBL" id="JAAVJD010000074">
    <property type="protein sequence ID" value="NJQ06284.1"/>
    <property type="molecule type" value="Genomic_DNA"/>
</dbReference>
<dbReference type="Proteomes" id="UP000578686">
    <property type="component" value="Unassembled WGS sequence"/>
</dbReference>
<dbReference type="AlphaFoldDB" id="A0A7X6HZI7"/>
<reference evidence="2 3" key="1">
    <citation type="submission" date="2020-03" db="EMBL/GenBank/DDBJ databases">
        <title>Draft genome of Streptomyces sp. ventii, isolated from the Axial Seamount in the Pacific Ocean, and resequencing of the two type strains Streptomyces lonarensis strain NCL 716 and Streptomyces bohaiensis strain 11A07.</title>
        <authorList>
            <person name="Loughran R.M."/>
            <person name="Pfannmuller K.M."/>
            <person name="Wasson B.J."/>
            <person name="Deadmond M.C."/>
            <person name="Paddock B.E."/>
            <person name="Koyack M.J."/>
            <person name="Gallegos D.A."/>
            <person name="Mitchell E.A."/>
            <person name="Ushijima B."/>
            <person name="Saw J.H."/>
            <person name="Mcphail K.L."/>
            <person name="Videau P."/>
        </authorList>
    </citation>
    <scope>NUCLEOTIDE SEQUENCE [LARGE SCALE GENOMIC DNA]</scope>
    <source>
        <strain evidence="2 3">NCL716</strain>
    </source>
</reference>
<name>A0A7X6HZI7_9ACTN</name>
<protein>
    <submittedName>
        <fullName evidence="2">GNAT family N-acetyltransferase</fullName>
    </submittedName>
</protein>
<sequence>MEFTLGVRMEVRVGPEDVGRRVSVRSLTGDASPGTRFTDTLGVLTHWSAERVVVTRRDGTAVTLTTSDVVAAKVVPAAPARRGGAPSAGIAEVTRVAARGWPPLVTREQDGWLLRAAEGWTNRANSAVPATDDAAGEERLDLDAVRRWYAERGLPALLHVPTGGGAGGRELLAERLAGLGWTAEKPAVVRVAPLAPLADRAPDPRVSVGRELTGRWLRGYRNADRDPAAARRLLPAGPSVLFATVARDDDSGGCDGDGLPAAVGRCVVDGRWAGFASIEVAPDRRRRGLARAVMAELARAALAEGASAAYLQVERDNAPAHTLYERLGFTVHHHYHYRRAPLP</sequence>
<dbReference type="Gene3D" id="3.40.630.30">
    <property type="match status" value="1"/>
</dbReference>